<dbReference type="EMBL" id="SRZC01000002">
    <property type="protein sequence ID" value="TGX83910.1"/>
    <property type="molecule type" value="Genomic_DNA"/>
</dbReference>
<reference evidence="1" key="1">
    <citation type="submission" date="2019-04" db="EMBL/GenBank/DDBJ databases">
        <title>Microbes associate with the intestines of laboratory mice.</title>
        <authorList>
            <person name="Navarre W."/>
            <person name="Wong E."/>
            <person name="Huang K."/>
            <person name="Tropini C."/>
            <person name="Ng K."/>
            <person name="Yu B."/>
        </authorList>
    </citation>
    <scope>NUCLEOTIDE SEQUENCE</scope>
    <source>
        <strain evidence="1">NM73_A23</strain>
    </source>
</reference>
<evidence type="ECO:0000313" key="1">
    <source>
        <dbReference type="EMBL" id="TGX83910.1"/>
    </source>
</evidence>
<gene>
    <name evidence="1" type="ORF">E5358_01695</name>
</gene>
<proteinExistence type="predicted"/>
<dbReference type="Proteomes" id="UP000308886">
    <property type="component" value="Unassembled WGS sequence"/>
</dbReference>
<comment type="caution">
    <text evidence="1">The sequence shown here is derived from an EMBL/GenBank/DDBJ whole genome shotgun (WGS) entry which is preliminary data.</text>
</comment>
<evidence type="ECO:0000313" key="2">
    <source>
        <dbReference type="Proteomes" id="UP000308886"/>
    </source>
</evidence>
<keyword evidence="2" id="KW-1185">Reference proteome</keyword>
<organism evidence="1 2">
    <name type="scientific">Palleniella muris</name>
    <dbReference type="NCBI Taxonomy" id="3038145"/>
    <lineage>
        <taxon>Bacteria</taxon>
        <taxon>Pseudomonadati</taxon>
        <taxon>Bacteroidota</taxon>
        <taxon>Bacteroidia</taxon>
        <taxon>Bacteroidales</taxon>
        <taxon>Prevotellaceae</taxon>
        <taxon>Palleniella</taxon>
    </lineage>
</organism>
<sequence length="594" mass="68513">MAQFECDECGVFFDDNDLVNCPNCNAPIGTFQLIQKKDGRILEERTATLPKGGVETLTKNIMIDSNDVKAEFTYKGSKPQYDKHHTYIDKIKELCSAFFILIFLLTPSLLFAQDSRNASKKEHLTQEQIYSLRKRFKLAGLHIVVNTNDKSFWQKLFNISDEGVNSLSQELKIPVDTLYMFAEYMLSEPSSNKENVLSNDISLLTSASQRVFFTQEQINSLRKRLKQAGLYTVKINGNYYWYYLSNDLNESANIISEKLKIPVDTLYILAESGFNDKQMERNKETISGSNDDEEYKFGKAAQHYFFTHPTMSWTELDTKLVQEQEAKNEIKRQKSHQTYFEIRHISNVVSFYFAYDPNVLVKYGTLEDLFLESITFDNNLKTYNGDFKLKGFGYGENYSAVDGIANYQYKEALDGSRIFEGKFSFSRKAQGPYGTNANAKGYFKNNKQVGLWTWDIPAGTYDDGIHSEIFFNENGLPVKFDISIGNLNRPRRSYFCGTFENGKLKKIFYKDNFLVKCSGEYNADGKPIGNWSIEEDGQENIIMSFDNNGKLIKSGYRDYRTGDWINATSRYPRELYLDVINMIRTGYFLRSTSF</sequence>
<name>A0AC61QTU4_9BACT</name>
<accession>A0AC61QTU4</accession>
<protein>
    <submittedName>
        <fullName evidence="1">Uncharacterized protein</fullName>
    </submittedName>
</protein>